<accession>A0A2W1B957</accession>
<dbReference type="AlphaFoldDB" id="A0A2W1B957"/>
<reference evidence="1 2" key="1">
    <citation type="journal article" date="2017" name="BMC Biol.">
        <title>Genomic innovations, transcriptional plasticity and gene loss underlying the evolution and divergence of two highly polyphagous and invasive Helicoverpa pest species.</title>
        <authorList>
            <person name="Pearce S.L."/>
            <person name="Clarke D.F."/>
            <person name="East P.D."/>
            <person name="Elfekih S."/>
            <person name="Gordon K.H."/>
            <person name="Jermiin L.S."/>
            <person name="McGaughran A."/>
            <person name="Oakeshott J.G."/>
            <person name="Papanikolaou A."/>
            <person name="Perera O.P."/>
            <person name="Rane R.V."/>
            <person name="Richards S."/>
            <person name="Tay W.T."/>
            <person name="Walsh T.K."/>
            <person name="Anderson A."/>
            <person name="Anderson C.J."/>
            <person name="Asgari S."/>
            <person name="Board P.G."/>
            <person name="Bretschneider A."/>
            <person name="Campbell P.M."/>
            <person name="Chertemps T."/>
            <person name="Christeller J.T."/>
            <person name="Coppin C.W."/>
            <person name="Downes S.J."/>
            <person name="Duan G."/>
            <person name="Farnsworth C.A."/>
            <person name="Good R.T."/>
            <person name="Han L.B."/>
            <person name="Han Y.C."/>
            <person name="Hatje K."/>
            <person name="Horne I."/>
            <person name="Huang Y.P."/>
            <person name="Hughes D.S."/>
            <person name="Jacquin-Joly E."/>
            <person name="James W."/>
            <person name="Jhangiani S."/>
            <person name="Kollmar M."/>
            <person name="Kuwar S.S."/>
            <person name="Li S."/>
            <person name="Liu N.Y."/>
            <person name="Maibeche M.T."/>
            <person name="Miller J.R."/>
            <person name="Montagne N."/>
            <person name="Perry T."/>
            <person name="Qu J."/>
            <person name="Song S.V."/>
            <person name="Sutton G.G."/>
            <person name="Vogel H."/>
            <person name="Walenz B.P."/>
            <person name="Xu W."/>
            <person name="Zhang H.J."/>
            <person name="Zou Z."/>
            <person name="Batterham P."/>
            <person name="Edwards O.R."/>
            <person name="Feyereisen R."/>
            <person name="Gibbs R.A."/>
            <person name="Heckel D.G."/>
            <person name="McGrath A."/>
            <person name="Robin C."/>
            <person name="Scherer S.E."/>
            <person name="Worley K.C."/>
            <person name="Wu Y.D."/>
        </authorList>
    </citation>
    <scope>NUCLEOTIDE SEQUENCE [LARGE SCALE GENOMIC DNA]</scope>
    <source>
        <strain evidence="1">Harm_GR_Male_#8</strain>
        <tissue evidence="1">Whole organism</tissue>
    </source>
</reference>
<evidence type="ECO:0000313" key="2">
    <source>
        <dbReference type="Proteomes" id="UP000249218"/>
    </source>
</evidence>
<sequence>MATRLGDIWMPEVARPVPLATSPWRPSEVELLGSVRTDRLGEHRRVFFFSHRPESGPIGSDWLKEHAIGAKRLLDREKVRDRSRSAPLIISHRAPSSILNDESSAHAKISLATNTKYTRFSYKNLLCSPSRSI</sequence>
<dbReference type="EMBL" id="KZ150331">
    <property type="protein sequence ID" value="PZC71351.1"/>
    <property type="molecule type" value="Genomic_DNA"/>
</dbReference>
<evidence type="ECO:0000313" key="1">
    <source>
        <dbReference type="EMBL" id="PZC71351.1"/>
    </source>
</evidence>
<gene>
    <name evidence="1" type="primary">HaOG213583</name>
    <name evidence="1" type="ORF">B5X24_HaOG213583</name>
</gene>
<name>A0A2W1B957_HELAM</name>
<organism evidence="1 2">
    <name type="scientific">Helicoverpa armigera</name>
    <name type="common">Cotton bollworm</name>
    <name type="synonym">Heliothis armigera</name>
    <dbReference type="NCBI Taxonomy" id="29058"/>
    <lineage>
        <taxon>Eukaryota</taxon>
        <taxon>Metazoa</taxon>
        <taxon>Ecdysozoa</taxon>
        <taxon>Arthropoda</taxon>
        <taxon>Hexapoda</taxon>
        <taxon>Insecta</taxon>
        <taxon>Pterygota</taxon>
        <taxon>Neoptera</taxon>
        <taxon>Endopterygota</taxon>
        <taxon>Lepidoptera</taxon>
        <taxon>Glossata</taxon>
        <taxon>Ditrysia</taxon>
        <taxon>Noctuoidea</taxon>
        <taxon>Noctuidae</taxon>
        <taxon>Heliothinae</taxon>
        <taxon>Helicoverpa</taxon>
    </lineage>
</organism>
<dbReference type="Proteomes" id="UP000249218">
    <property type="component" value="Unassembled WGS sequence"/>
</dbReference>
<keyword evidence="2" id="KW-1185">Reference proteome</keyword>
<protein>
    <submittedName>
        <fullName evidence="1">Uncharacterized protein</fullName>
    </submittedName>
</protein>
<proteinExistence type="predicted"/>